<dbReference type="GO" id="GO:0015074">
    <property type="term" value="P:DNA integration"/>
    <property type="evidence" value="ECO:0007669"/>
    <property type="project" value="InterPro"/>
</dbReference>
<comment type="caution">
    <text evidence="2">The sequence shown here is derived from an EMBL/GenBank/DDBJ whole genome shotgun (WGS) entry which is preliminary data.</text>
</comment>
<sequence>MKSVTRRTQCDYSLAFKLDVVDQVERGELTYKQAQDKYGIQGCSTVLVWLRKHGRLDWSGGTPRFLKKGLPMSEFNSPPTPEQRIKELEKQLEDTKLRADFFEEVVKVMERDHGVRVGKKAQRCVVQEQNIAQLTVTRFCQIINISRQAYYKQCLVDDRSRQRDKALLSFVRETRIKQARIGTRKLKYMMEKAGMKVGRDYLFSLLKHHRLLVKVKRAYHRTTDSHHRFYCHPNKIKDGFKPEGPEQLWVADITYLPTYEGNSYVSLITDAYSRKIVGYSVDDNMQTKAVKQAFIRALRERRNQDTLIHHSDRGSQYCSKEYQDLHSRHKIVCSMTDGYDCYQNALAERINGILKMEYLLRKPKDVAQARKMVAESVEIYNQMRPHTALKYKTPDEVHRAL</sequence>
<dbReference type="NCBIfam" id="NF033516">
    <property type="entry name" value="transpos_IS3"/>
    <property type="match status" value="1"/>
</dbReference>
<evidence type="ECO:0000313" key="3">
    <source>
        <dbReference type="Proteomes" id="UP000326687"/>
    </source>
</evidence>
<dbReference type="InterPro" id="IPR048020">
    <property type="entry name" value="Transpos_IS3"/>
</dbReference>
<dbReference type="GO" id="GO:0003676">
    <property type="term" value="F:nucleic acid binding"/>
    <property type="evidence" value="ECO:0007669"/>
    <property type="project" value="InterPro"/>
</dbReference>
<dbReference type="SUPFAM" id="SSF53098">
    <property type="entry name" value="Ribonuclease H-like"/>
    <property type="match status" value="1"/>
</dbReference>
<protein>
    <submittedName>
        <fullName evidence="2">IS3 family transposase</fullName>
    </submittedName>
</protein>
<accession>A0A5N3SB13</accession>
<name>A0A5N3SB13_9VIBR</name>
<dbReference type="InterPro" id="IPR009057">
    <property type="entry name" value="Homeodomain-like_sf"/>
</dbReference>
<dbReference type="InterPro" id="IPR050900">
    <property type="entry name" value="Transposase_IS3/IS150/IS904"/>
</dbReference>
<gene>
    <name evidence="2" type="ORF">F2Z80_05705</name>
</gene>
<proteinExistence type="predicted"/>
<reference evidence="2 3" key="1">
    <citation type="submission" date="2019-09" db="EMBL/GenBank/DDBJ databases">
        <title>Vibrio Fortis S7-72.</title>
        <authorList>
            <person name="Das S.K."/>
        </authorList>
    </citation>
    <scope>NUCLEOTIDE SEQUENCE [LARGE SCALE GENOMIC DNA]</scope>
    <source>
        <strain evidence="2 3">S7-72</strain>
    </source>
</reference>
<dbReference type="PANTHER" id="PTHR46889:SF5">
    <property type="entry name" value="INTEGRASE PROTEIN"/>
    <property type="match status" value="1"/>
</dbReference>
<dbReference type="PANTHER" id="PTHR46889">
    <property type="entry name" value="TRANSPOSASE INSF FOR INSERTION SEQUENCE IS3B-RELATED"/>
    <property type="match status" value="1"/>
</dbReference>
<dbReference type="AlphaFoldDB" id="A0A5N3SB13"/>
<organism evidence="2 3">
    <name type="scientific">Vibrio fortis</name>
    <dbReference type="NCBI Taxonomy" id="212667"/>
    <lineage>
        <taxon>Bacteria</taxon>
        <taxon>Pseudomonadati</taxon>
        <taxon>Pseudomonadota</taxon>
        <taxon>Gammaproteobacteria</taxon>
        <taxon>Vibrionales</taxon>
        <taxon>Vibrionaceae</taxon>
        <taxon>Vibrio</taxon>
    </lineage>
</organism>
<dbReference type="InterPro" id="IPR001584">
    <property type="entry name" value="Integrase_cat-core"/>
</dbReference>
<evidence type="ECO:0000313" key="2">
    <source>
        <dbReference type="EMBL" id="KAB0303482.1"/>
    </source>
</evidence>
<dbReference type="SUPFAM" id="SSF46689">
    <property type="entry name" value="Homeodomain-like"/>
    <property type="match status" value="1"/>
</dbReference>
<dbReference type="InterPro" id="IPR036397">
    <property type="entry name" value="RNaseH_sf"/>
</dbReference>
<dbReference type="EMBL" id="VXDD01000001">
    <property type="protein sequence ID" value="KAB0303482.1"/>
    <property type="molecule type" value="Genomic_DNA"/>
</dbReference>
<dbReference type="Gene3D" id="3.30.420.10">
    <property type="entry name" value="Ribonuclease H-like superfamily/Ribonuclease H"/>
    <property type="match status" value="1"/>
</dbReference>
<feature type="domain" description="Integrase catalytic" evidence="1">
    <location>
        <begin position="241"/>
        <end position="401"/>
    </location>
</feature>
<dbReference type="Proteomes" id="UP000326687">
    <property type="component" value="Unassembled WGS sequence"/>
</dbReference>
<dbReference type="Pfam" id="PF00665">
    <property type="entry name" value="rve"/>
    <property type="match status" value="1"/>
</dbReference>
<dbReference type="InterPro" id="IPR012337">
    <property type="entry name" value="RNaseH-like_sf"/>
</dbReference>
<evidence type="ECO:0000259" key="1">
    <source>
        <dbReference type="PROSITE" id="PS50994"/>
    </source>
</evidence>
<dbReference type="PROSITE" id="PS50994">
    <property type="entry name" value="INTEGRASE"/>
    <property type="match status" value="1"/>
</dbReference>